<keyword evidence="1" id="KW-0812">Transmembrane</keyword>
<reference evidence="2 3" key="1">
    <citation type="submission" date="2018-05" db="EMBL/GenBank/DDBJ databases">
        <title>Evolution of GPA BGCs.</title>
        <authorList>
            <person name="Waglechner N."/>
            <person name="Wright G.D."/>
        </authorList>
    </citation>
    <scope>NUCLEOTIDE SEQUENCE [LARGE SCALE GENOMIC DNA]</scope>
    <source>
        <strain evidence="2 3">A82846</strain>
    </source>
</reference>
<dbReference type="EMBL" id="QHKI01000013">
    <property type="protein sequence ID" value="RSM85231.1"/>
    <property type="molecule type" value="Genomic_DNA"/>
</dbReference>
<evidence type="ECO:0008006" key="4">
    <source>
        <dbReference type="Google" id="ProtNLM"/>
    </source>
</evidence>
<keyword evidence="1" id="KW-1133">Transmembrane helix</keyword>
<comment type="caution">
    <text evidence="2">The sequence shown here is derived from an EMBL/GenBank/DDBJ whole genome shotgun (WGS) entry which is preliminary data.</text>
</comment>
<name>A0A428ZB24_KIBAR</name>
<evidence type="ECO:0000256" key="1">
    <source>
        <dbReference type="SAM" id="Phobius"/>
    </source>
</evidence>
<keyword evidence="1" id="KW-0472">Membrane</keyword>
<sequence length="104" mass="11676">MMDLDTLGFALVAGMVATVNPCGFAMLPAYLTLVVTGDNRRRCPRCCGPGRAVHRLTACTSCARFTAVARQRIRSWMRRERCRQCCRRGSIRSDRTRSAPARPR</sequence>
<protein>
    <recommendedName>
        <fullName evidence="4">Cytochrome C biogenesis protein transmembrane domain-containing protein</fullName>
    </recommendedName>
</protein>
<evidence type="ECO:0000313" key="2">
    <source>
        <dbReference type="EMBL" id="RSM85231.1"/>
    </source>
</evidence>
<accession>A0A428ZB24</accession>
<dbReference type="AlphaFoldDB" id="A0A428ZB24"/>
<evidence type="ECO:0000313" key="3">
    <source>
        <dbReference type="Proteomes" id="UP000287547"/>
    </source>
</evidence>
<proteinExistence type="predicted"/>
<dbReference type="Proteomes" id="UP000287547">
    <property type="component" value="Unassembled WGS sequence"/>
</dbReference>
<organism evidence="2 3">
    <name type="scientific">Kibdelosporangium aridum</name>
    <dbReference type="NCBI Taxonomy" id="2030"/>
    <lineage>
        <taxon>Bacteria</taxon>
        <taxon>Bacillati</taxon>
        <taxon>Actinomycetota</taxon>
        <taxon>Actinomycetes</taxon>
        <taxon>Pseudonocardiales</taxon>
        <taxon>Pseudonocardiaceae</taxon>
        <taxon>Kibdelosporangium</taxon>
    </lineage>
</organism>
<feature type="transmembrane region" description="Helical" evidence="1">
    <location>
        <begin position="6"/>
        <end position="35"/>
    </location>
</feature>
<gene>
    <name evidence="2" type="ORF">DMH04_18245</name>
</gene>